<accession>A0A5Q0GWN5</accession>
<dbReference type="OrthoDB" id="3880322at2"/>
<dbReference type="AlphaFoldDB" id="A0A5Q0GWN5"/>
<gene>
    <name evidence="1" type="ORF">EKG83_14535</name>
</gene>
<organism evidence="1 2">
    <name type="scientific">Saccharothrix syringae</name>
    <name type="common">Nocardiopsis syringae</name>
    <dbReference type="NCBI Taxonomy" id="103733"/>
    <lineage>
        <taxon>Bacteria</taxon>
        <taxon>Bacillati</taxon>
        <taxon>Actinomycetota</taxon>
        <taxon>Actinomycetes</taxon>
        <taxon>Pseudonocardiales</taxon>
        <taxon>Pseudonocardiaceae</taxon>
        <taxon>Saccharothrix</taxon>
    </lineage>
</organism>
<proteinExistence type="predicted"/>
<name>A0A5Q0GWN5_SACSY</name>
<keyword evidence="2" id="KW-1185">Reference proteome</keyword>
<reference evidence="2" key="1">
    <citation type="journal article" date="2021" name="Curr. Microbiol.">
        <title>Complete genome of nocamycin-producing strain Saccharothrix syringae NRRL B-16468 reveals the biosynthetic potential for secondary metabolites.</title>
        <authorList>
            <person name="Mo X."/>
            <person name="Yang S."/>
        </authorList>
    </citation>
    <scope>NUCLEOTIDE SEQUENCE [LARGE SCALE GENOMIC DNA]</scope>
    <source>
        <strain evidence="2">ATCC 51364 / DSM 43886 / JCM 6844 / KCTC 9398 / NBRC 14523 / NRRL B-16468 / INA 2240</strain>
    </source>
</reference>
<evidence type="ECO:0008006" key="3">
    <source>
        <dbReference type="Google" id="ProtNLM"/>
    </source>
</evidence>
<dbReference type="KEGG" id="ssyi:EKG83_14535"/>
<evidence type="ECO:0000313" key="2">
    <source>
        <dbReference type="Proteomes" id="UP000325787"/>
    </source>
</evidence>
<dbReference type="Proteomes" id="UP000325787">
    <property type="component" value="Chromosome"/>
</dbReference>
<dbReference type="RefSeq" id="WP_153278096.1">
    <property type="nucleotide sequence ID" value="NZ_CP034550.1"/>
</dbReference>
<sequence length="305" mass="33450">MTRSARKPRTGIDRPREAAGDEVAVVVDSPERLWSRSRSGPRAVRGFHFQDLVGAWLCGRVLTGQLAVDRIVPEEFEDLSCEGARKWQVKSRQEKVGDFTVAKVASFLLHMFRAHAARRDVAAEEHRLALVLERPVDGHRSADWGMTLGEWPDTDPLRRSLLAELHVLKVSEADIGSICDIVCFYVLPWRQAADEVRRAVADRYRLPTAAAESVVLALRDVIAGCVDTNAAVDWSDRVGVDRTGIESVVTDAVALIDLDALEQALTSGACEPVDFATPCPVRASTRGWTCSPGTSSRACPRPVPC</sequence>
<dbReference type="EMBL" id="CP034550">
    <property type="protein sequence ID" value="QFZ18526.1"/>
    <property type="molecule type" value="Genomic_DNA"/>
</dbReference>
<evidence type="ECO:0000313" key="1">
    <source>
        <dbReference type="EMBL" id="QFZ18526.1"/>
    </source>
</evidence>
<protein>
    <recommendedName>
        <fullName evidence="3">DUF4297 domain-containing protein</fullName>
    </recommendedName>
</protein>